<evidence type="ECO:0000313" key="2">
    <source>
        <dbReference type="EMBL" id="MDX8153510.1"/>
    </source>
</evidence>
<sequence>MNDRCRRRADHGFVLVPVMAFLVVSLGLAFAMLLLVERQIHAAGEQRDLDATQVLAEGVKAATANVLALPDADAWWTGTGCHVVTGDLVTAPAAGTTDDARLRAAIAREVQRSFQDAQASTTYARGGRTVAWSATVCPTTDTGAGTDGPYTDAVLSRTGATGTINGRRSLWVRAQARVRDAQGRSVRVRAVAEKVRQGATPFVPPTTFAVGTGTFASDLGTQAAQLFRDLSRSSIVLDGAIGKVLGVSNRQLIEDDAARIGVRCGLLNGLEDTTNLQIDPASLNLGLCLGGMFSGLDGIAQRTGLDALLGPSGLNLGLNRFTALDTFAMAPSIVQDAYRSTALLPLSATDARTTAYLSPVPGSGDPASAPECAVDWSTVTTSRVLYLAQIGDGEQYCQIPAGRTVQAKAVVVARGRVVVRGRIESLLYLLNRNECDAAPRPSSCTVAIRRASRPSGKPREVARIEQQGSVLGAVWADGAYSQVGLYPATAANEVTVGNEITRVLGNLVQRADAIVDSQVCNIGNGGVPIVTPLLNAVTGLLNGVLQLVGSLVAGTVSTQILPAGVTPQSNSAAPTTYDQACRLFNTALITQQAAVKLLDVSKLGGTVPITNAKVWVRKTAGLLSPAYDWRLATAQEIASSGATVPTSFQIPAVSSVLSSLGTLIGNEPTVVDLLNMVTNVFSNRTMVERDASVITRSQIDVPNGLVRVPGTFRAARPAD</sequence>
<keyword evidence="1" id="KW-0472">Membrane</keyword>
<dbReference type="EMBL" id="JAXAVX010000015">
    <property type="protein sequence ID" value="MDX8153510.1"/>
    <property type="molecule type" value="Genomic_DNA"/>
</dbReference>
<proteinExistence type="predicted"/>
<evidence type="ECO:0000313" key="3">
    <source>
        <dbReference type="Proteomes" id="UP001277761"/>
    </source>
</evidence>
<dbReference type="Proteomes" id="UP001277761">
    <property type="component" value="Unassembled WGS sequence"/>
</dbReference>
<keyword evidence="3" id="KW-1185">Reference proteome</keyword>
<dbReference type="RefSeq" id="WP_319955659.1">
    <property type="nucleotide sequence ID" value="NZ_JAXAVX010000015.1"/>
</dbReference>
<organism evidence="2 3">
    <name type="scientific">Patulibacter brassicae</name>
    <dbReference type="NCBI Taxonomy" id="1705717"/>
    <lineage>
        <taxon>Bacteria</taxon>
        <taxon>Bacillati</taxon>
        <taxon>Actinomycetota</taxon>
        <taxon>Thermoleophilia</taxon>
        <taxon>Solirubrobacterales</taxon>
        <taxon>Patulibacteraceae</taxon>
        <taxon>Patulibacter</taxon>
    </lineage>
</organism>
<reference evidence="2 3" key="1">
    <citation type="submission" date="2023-11" db="EMBL/GenBank/DDBJ databases">
        <authorList>
            <person name="Xu M."/>
            <person name="Jiang T."/>
        </authorList>
    </citation>
    <scope>NUCLEOTIDE SEQUENCE [LARGE SCALE GENOMIC DNA]</scope>
    <source>
        <strain evidence="2 3">SD</strain>
    </source>
</reference>
<accession>A0ABU4VPY8</accession>
<name>A0ABU4VPY8_9ACTN</name>
<keyword evidence="1" id="KW-0812">Transmembrane</keyword>
<comment type="caution">
    <text evidence="2">The sequence shown here is derived from an EMBL/GenBank/DDBJ whole genome shotgun (WGS) entry which is preliminary data.</text>
</comment>
<evidence type="ECO:0008006" key="4">
    <source>
        <dbReference type="Google" id="ProtNLM"/>
    </source>
</evidence>
<keyword evidence="1" id="KW-1133">Transmembrane helix</keyword>
<gene>
    <name evidence="2" type="ORF">SK069_18065</name>
</gene>
<protein>
    <recommendedName>
        <fullName evidence="4">Flp pilus-assembly TadG-like N-terminal domain-containing protein</fullName>
    </recommendedName>
</protein>
<feature type="transmembrane region" description="Helical" evidence="1">
    <location>
        <begin position="12"/>
        <end position="36"/>
    </location>
</feature>
<evidence type="ECO:0000256" key="1">
    <source>
        <dbReference type="SAM" id="Phobius"/>
    </source>
</evidence>